<dbReference type="Gene3D" id="3.40.50.1010">
    <property type="entry name" value="5'-nuclease"/>
    <property type="match status" value="1"/>
</dbReference>
<evidence type="ECO:0000313" key="10">
    <source>
        <dbReference type="Proteomes" id="UP000094412"/>
    </source>
</evidence>
<dbReference type="SUPFAM" id="SSF88723">
    <property type="entry name" value="PIN domain-like"/>
    <property type="match status" value="1"/>
</dbReference>
<comment type="similarity">
    <text evidence="7">Belongs to the PINc/VapC protein family.</text>
</comment>
<organism evidence="9 10">
    <name type="scientific">Mesorhizobium hungaricum</name>
    <dbReference type="NCBI Taxonomy" id="1566387"/>
    <lineage>
        <taxon>Bacteria</taxon>
        <taxon>Pseudomonadati</taxon>
        <taxon>Pseudomonadota</taxon>
        <taxon>Alphaproteobacteria</taxon>
        <taxon>Hyphomicrobiales</taxon>
        <taxon>Phyllobacteriaceae</taxon>
        <taxon>Mesorhizobium</taxon>
    </lineage>
</organism>
<evidence type="ECO:0000256" key="2">
    <source>
        <dbReference type="ARBA" id="ARBA00022649"/>
    </source>
</evidence>
<evidence type="ECO:0000256" key="3">
    <source>
        <dbReference type="ARBA" id="ARBA00022722"/>
    </source>
</evidence>
<dbReference type="GO" id="GO:0004518">
    <property type="term" value="F:nuclease activity"/>
    <property type="evidence" value="ECO:0007669"/>
    <property type="project" value="UniProtKB-KW"/>
</dbReference>
<comment type="cofactor">
    <cofactor evidence="1">
        <name>Mg(2+)</name>
        <dbReference type="ChEBI" id="CHEBI:18420"/>
    </cofactor>
</comment>
<dbReference type="InterPro" id="IPR002716">
    <property type="entry name" value="PIN_dom"/>
</dbReference>
<dbReference type="Pfam" id="PF01850">
    <property type="entry name" value="PIN"/>
    <property type="match status" value="1"/>
</dbReference>
<evidence type="ECO:0000256" key="1">
    <source>
        <dbReference type="ARBA" id="ARBA00001946"/>
    </source>
</evidence>
<dbReference type="GO" id="GO:0046872">
    <property type="term" value="F:metal ion binding"/>
    <property type="evidence" value="ECO:0007669"/>
    <property type="project" value="UniProtKB-KW"/>
</dbReference>
<dbReference type="Proteomes" id="UP000094412">
    <property type="component" value="Unassembled WGS sequence"/>
</dbReference>
<dbReference type="InterPro" id="IPR029060">
    <property type="entry name" value="PIN-like_dom_sf"/>
</dbReference>
<evidence type="ECO:0000256" key="5">
    <source>
        <dbReference type="ARBA" id="ARBA00022801"/>
    </source>
</evidence>
<name>A0A1C2DF40_9HYPH</name>
<dbReference type="RefSeq" id="WP_024922934.1">
    <property type="nucleotide sequence ID" value="NZ_MDEO01000036.1"/>
</dbReference>
<keyword evidence="10" id="KW-1185">Reference proteome</keyword>
<evidence type="ECO:0000256" key="4">
    <source>
        <dbReference type="ARBA" id="ARBA00022723"/>
    </source>
</evidence>
<dbReference type="GO" id="GO:0003677">
    <property type="term" value="F:DNA binding"/>
    <property type="evidence" value="ECO:0007669"/>
    <property type="project" value="UniProtKB-KW"/>
</dbReference>
<keyword evidence="3" id="KW-0540">Nuclease</keyword>
<keyword evidence="6" id="KW-0460">Magnesium</keyword>
<protein>
    <submittedName>
        <fullName evidence="9">DNA-binding protein</fullName>
    </submittedName>
</protein>
<keyword evidence="4" id="KW-0479">Metal-binding</keyword>
<feature type="domain" description="PIN" evidence="8">
    <location>
        <begin position="4"/>
        <end position="124"/>
    </location>
</feature>
<sequence>MATLVDTNVLIDLFDAGSSWEDWSIHTIERLRSEGPIIVNQVVYAEMAAGFASEAALETALSPSRFLREDLPWEAAFAAGHAFLAYRRGGGAKRSPLPDFYIGAHAAIRGYSLLTRDQDRYRAYFPLLRIVSPETHPMGSNR</sequence>
<keyword evidence="2" id="KW-1277">Toxin-antitoxin system</keyword>
<evidence type="ECO:0000259" key="8">
    <source>
        <dbReference type="Pfam" id="PF01850"/>
    </source>
</evidence>
<dbReference type="EMBL" id="MDEO01000036">
    <property type="protein sequence ID" value="OCX13399.1"/>
    <property type="molecule type" value="Genomic_DNA"/>
</dbReference>
<dbReference type="CDD" id="cd09854">
    <property type="entry name" value="PIN_VapC-like"/>
    <property type="match status" value="1"/>
</dbReference>
<dbReference type="OrthoDB" id="9800524at2"/>
<dbReference type="PANTHER" id="PTHR33653:SF1">
    <property type="entry name" value="RIBONUCLEASE VAPC2"/>
    <property type="match status" value="1"/>
</dbReference>
<comment type="caution">
    <text evidence="9">The sequence shown here is derived from an EMBL/GenBank/DDBJ whole genome shotgun (WGS) entry which is preliminary data.</text>
</comment>
<evidence type="ECO:0000313" key="9">
    <source>
        <dbReference type="EMBL" id="OCX13399.1"/>
    </source>
</evidence>
<dbReference type="STRING" id="1566387.QV13_28325"/>
<dbReference type="AlphaFoldDB" id="A0A1C2DF40"/>
<accession>A0A1C2DF40</accession>
<evidence type="ECO:0000256" key="7">
    <source>
        <dbReference type="ARBA" id="ARBA00038093"/>
    </source>
</evidence>
<dbReference type="GO" id="GO:0016787">
    <property type="term" value="F:hydrolase activity"/>
    <property type="evidence" value="ECO:0007669"/>
    <property type="project" value="UniProtKB-KW"/>
</dbReference>
<keyword evidence="9" id="KW-0238">DNA-binding</keyword>
<gene>
    <name evidence="9" type="ORF">QV13_28325</name>
</gene>
<keyword evidence="5" id="KW-0378">Hydrolase</keyword>
<dbReference type="InterPro" id="IPR050556">
    <property type="entry name" value="Type_II_TA_system_RNase"/>
</dbReference>
<dbReference type="PANTHER" id="PTHR33653">
    <property type="entry name" value="RIBONUCLEASE VAPC2"/>
    <property type="match status" value="1"/>
</dbReference>
<evidence type="ECO:0000256" key="6">
    <source>
        <dbReference type="ARBA" id="ARBA00022842"/>
    </source>
</evidence>
<proteinExistence type="inferred from homology"/>
<reference evidence="9 10" key="1">
    <citation type="submission" date="2016-08" db="EMBL/GenBank/DDBJ databases">
        <title>Whole genome sequence of Mesorhizobium sp. strain UASWS1009 isolated from industrial sewage.</title>
        <authorList>
            <person name="Crovadore J."/>
            <person name="Calmin G."/>
            <person name="Chablais R."/>
            <person name="Cochard B."/>
            <person name="Lefort F."/>
        </authorList>
    </citation>
    <scope>NUCLEOTIDE SEQUENCE [LARGE SCALE GENOMIC DNA]</scope>
    <source>
        <strain evidence="9 10">UASWS1009</strain>
    </source>
</reference>